<protein>
    <submittedName>
        <fullName evidence="2">Uncharacterized protein</fullName>
    </submittedName>
</protein>
<name>A0A7L4UPH3_BALHA</name>
<reference evidence="2 3" key="1">
    <citation type="submission" date="2018-05" db="EMBL/GenBank/DDBJ databases">
        <title>Genomic Encyclopedia of Type Strains, Phase IV (KMG-IV): sequencing the most valuable type-strain genomes for metagenomic binning, comparative biology and taxonomic classification.</title>
        <authorList>
            <person name="Goeker M."/>
        </authorList>
    </citation>
    <scope>NUCLEOTIDE SEQUENCE [LARGE SCALE GENOMIC DNA]</scope>
    <source>
        <strain evidence="2 3">DSM 28579</strain>
    </source>
</reference>
<keyword evidence="1" id="KW-0812">Transmembrane</keyword>
<keyword evidence="3" id="KW-1185">Reference proteome</keyword>
<dbReference type="Proteomes" id="UP000251835">
    <property type="component" value="Unassembled WGS sequence"/>
</dbReference>
<dbReference type="AlphaFoldDB" id="A0A7L4UPH3"/>
<feature type="transmembrane region" description="Helical" evidence="1">
    <location>
        <begin position="5"/>
        <end position="22"/>
    </location>
</feature>
<keyword evidence="1" id="KW-1133">Transmembrane helix</keyword>
<dbReference type="RefSeq" id="WP_165806863.1">
    <property type="nucleotide sequence ID" value="NZ_QENZ01000004.1"/>
</dbReference>
<accession>A0A7L4UPH3</accession>
<keyword evidence="1" id="KW-0472">Membrane</keyword>
<sequence length="56" mass="6085">MKRKTVFAIIAATFIFFGFGMLHGGPPLVGNIGSVMIGLGCIYLIYLIFESMKNAD</sequence>
<evidence type="ECO:0000313" key="3">
    <source>
        <dbReference type="Proteomes" id="UP000251835"/>
    </source>
</evidence>
<gene>
    <name evidence="2" type="ORF">C7377_1376</name>
</gene>
<evidence type="ECO:0000313" key="2">
    <source>
        <dbReference type="EMBL" id="PVX51043.1"/>
    </source>
</evidence>
<dbReference type="EMBL" id="QENZ01000004">
    <property type="protein sequence ID" value="PVX51043.1"/>
    <property type="molecule type" value="Genomic_DNA"/>
</dbReference>
<organism evidence="2 3">
    <name type="scientific">Balneicella halophila</name>
    <dbReference type="NCBI Taxonomy" id="1537566"/>
    <lineage>
        <taxon>Bacteria</taxon>
        <taxon>Pseudomonadati</taxon>
        <taxon>Bacteroidota</taxon>
        <taxon>Bacteroidia</taxon>
        <taxon>Bacteroidales</taxon>
        <taxon>Balneicellaceae</taxon>
        <taxon>Balneicella</taxon>
    </lineage>
</organism>
<feature type="transmembrane region" description="Helical" evidence="1">
    <location>
        <begin position="28"/>
        <end position="49"/>
    </location>
</feature>
<evidence type="ECO:0000256" key="1">
    <source>
        <dbReference type="SAM" id="Phobius"/>
    </source>
</evidence>
<comment type="caution">
    <text evidence="2">The sequence shown here is derived from an EMBL/GenBank/DDBJ whole genome shotgun (WGS) entry which is preliminary data.</text>
</comment>
<proteinExistence type="predicted"/>